<comment type="caution">
    <text evidence="2">The sequence shown here is derived from an EMBL/GenBank/DDBJ whole genome shotgun (WGS) entry which is preliminary data.</text>
</comment>
<protein>
    <submittedName>
        <fullName evidence="2">Uncharacterized protein</fullName>
    </submittedName>
</protein>
<feature type="compositionally biased region" description="Acidic residues" evidence="1">
    <location>
        <begin position="223"/>
        <end position="232"/>
    </location>
</feature>
<evidence type="ECO:0000256" key="1">
    <source>
        <dbReference type="SAM" id="MobiDB-lite"/>
    </source>
</evidence>
<dbReference type="Proteomes" id="UP000717328">
    <property type="component" value="Unassembled WGS sequence"/>
</dbReference>
<reference evidence="2" key="2">
    <citation type="submission" date="2021-10" db="EMBL/GenBank/DDBJ databases">
        <title>Phylogenomics reveals ancestral predisposition of the termite-cultivated fungus Termitomyces towards a domesticated lifestyle.</title>
        <authorList>
            <person name="Auxier B."/>
            <person name="Grum-Grzhimaylo A."/>
            <person name="Cardenas M.E."/>
            <person name="Lodge J.D."/>
            <person name="Laessoe T."/>
            <person name="Pedersen O."/>
            <person name="Smith M.E."/>
            <person name="Kuyper T.W."/>
            <person name="Franco-Molano E.A."/>
            <person name="Baroni T.J."/>
            <person name="Aanen D.K."/>
        </authorList>
    </citation>
    <scope>NUCLEOTIDE SEQUENCE</scope>
    <source>
        <strain evidence="2">D49</strain>
    </source>
</reference>
<sequence length="322" mass="35331">MFRTIFDTIFGRGGRVGVATVALAPSPVPILVKGRQEGKTQRVHWWNEQTPAVVGIFELGSPQMQKLNVGTETNESEGDDEGTPPIEFMIETSAATPEYPGGISRFEHDDTDSGVALEQGSGGKKLDSCEQTQRVSVDDADSGVALEQGSGGTKFYSCEQTQRVSMDVDSGVALEQGSGGKKFYSCEQTQRVLFLDDLDSEDGHGDDDEHVGLEHSVHSMDSEGLDSDEDEKGPELQTRGRLAEDDERDAEIRFGTGHELRRTATITGCVGESKRLRRLLKKTGMSDAYDTEQLVERIDRLARRGQWLRVEVMAVLVEEDDA</sequence>
<gene>
    <name evidence="2" type="ORF">H0H81_008446</name>
</gene>
<keyword evidence="3" id="KW-1185">Reference proteome</keyword>
<reference evidence="2" key="1">
    <citation type="submission" date="2021-02" db="EMBL/GenBank/DDBJ databases">
        <authorList>
            <person name="Nieuwenhuis M."/>
            <person name="Van De Peppel L.J.J."/>
        </authorList>
    </citation>
    <scope>NUCLEOTIDE SEQUENCE</scope>
    <source>
        <strain evidence="2">D49</strain>
    </source>
</reference>
<proteinExistence type="predicted"/>
<feature type="region of interest" description="Disordered" evidence="1">
    <location>
        <begin position="218"/>
        <end position="249"/>
    </location>
</feature>
<dbReference type="AlphaFoldDB" id="A0A9P7FXE9"/>
<accession>A0A9P7FXE9</accession>
<evidence type="ECO:0000313" key="3">
    <source>
        <dbReference type="Proteomes" id="UP000717328"/>
    </source>
</evidence>
<name>A0A9P7FXE9_9AGAR</name>
<evidence type="ECO:0000313" key="2">
    <source>
        <dbReference type="EMBL" id="KAG5638946.1"/>
    </source>
</evidence>
<organism evidence="2 3">
    <name type="scientific">Sphagnurus paluster</name>
    <dbReference type="NCBI Taxonomy" id="117069"/>
    <lineage>
        <taxon>Eukaryota</taxon>
        <taxon>Fungi</taxon>
        <taxon>Dikarya</taxon>
        <taxon>Basidiomycota</taxon>
        <taxon>Agaricomycotina</taxon>
        <taxon>Agaricomycetes</taxon>
        <taxon>Agaricomycetidae</taxon>
        <taxon>Agaricales</taxon>
        <taxon>Tricholomatineae</taxon>
        <taxon>Lyophyllaceae</taxon>
        <taxon>Sphagnurus</taxon>
    </lineage>
</organism>
<dbReference type="EMBL" id="JABCKI010005737">
    <property type="protein sequence ID" value="KAG5638946.1"/>
    <property type="molecule type" value="Genomic_DNA"/>
</dbReference>